<dbReference type="InterPro" id="IPR013762">
    <property type="entry name" value="Integrase-like_cat_sf"/>
</dbReference>
<comment type="similarity">
    <text evidence="1">Belongs to the 'phage' integrase family.</text>
</comment>
<evidence type="ECO:0000313" key="7">
    <source>
        <dbReference type="Proteomes" id="UP000018934"/>
    </source>
</evidence>
<feature type="domain" description="Tyr recombinase" evidence="5">
    <location>
        <begin position="229"/>
        <end position="433"/>
    </location>
</feature>
<dbReference type="CDD" id="cd01189">
    <property type="entry name" value="INT_ICEBs1_C_like"/>
    <property type="match status" value="1"/>
</dbReference>
<organism evidence="6 7">
    <name type="scientific">Dehalobacter restrictus (strain DSM 9455 / PER-K23)</name>
    <dbReference type="NCBI Taxonomy" id="871738"/>
    <lineage>
        <taxon>Bacteria</taxon>
        <taxon>Bacillati</taxon>
        <taxon>Bacillota</taxon>
        <taxon>Clostridia</taxon>
        <taxon>Eubacteriales</taxon>
        <taxon>Desulfitobacteriaceae</taxon>
        <taxon>Dehalobacter</taxon>
    </lineage>
</organism>
<evidence type="ECO:0000313" key="6">
    <source>
        <dbReference type="EMBL" id="AHF08723.1"/>
    </source>
</evidence>
<evidence type="ECO:0000256" key="4">
    <source>
        <dbReference type="SAM" id="MobiDB-lite"/>
    </source>
</evidence>
<evidence type="ECO:0000256" key="3">
    <source>
        <dbReference type="ARBA" id="ARBA00023172"/>
    </source>
</evidence>
<dbReference type="InterPro" id="IPR010998">
    <property type="entry name" value="Integrase_recombinase_N"/>
</dbReference>
<evidence type="ECO:0000256" key="1">
    <source>
        <dbReference type="ARBA" id="ARBA00008857"/>
    </source>
</evidence>
<dbReference type="PANTHER" id="PTHR30349">
    <property type="entry name" value="PHAGE INTEGRASE-RELATED"/>
    <property type="match status" value="1"/>
</dbReference>
<dbReference type="Gene3D" id="1.10.150.130">
    <property type="match status" value="1"/>
</dbReference>
<gene>
    <name evidence="6" type="ORF">DEHRE_00070</name>
</gene>
<dbReference type="InterPro" id="IPR050090">
    <property type="entry name" value="Tyrosine_recombinase_XerCD"/>
</dbReference>
<keyword evidence="3" id="KW-0233">DNA recombination</keyword>
<protein>
    <submittedName>
        <fullName evidence="6">Recombinase</fullName>
    </submittedName>
</protein>
<dbReference type="PANTHER" id="PTHR30349:SF64">
    <property type="entry name" value="PROPHAGE INTEGRASE INTD-RELATED"/>
    <property type="match status" value="1"/>
</dbReference>
<sequence length="449" mass="51363">MELSTMLKMVGLTEDELIGGFITPKKGYYYTVLNRKDRNGKRKPLWTSTGLATTEENEAEAESKCLAARIQYSLDLKNGIADKDEKTVVQETPEENNNAQADSDENYSENPSFADLLNEWLAFRHPDNIVVGEDFNFDKTIKLNTWAGYAENVEHNLYPTFKAYGCTVREITPELLKGHYGYRLKHGKKKATVAKDYTIINQVLNYAVSKKMISVNPNSAITLHKIEKYNAATLNVDQMQYYLEFIVGDIIEIPILLGGFYGMRRSECAGTRESQFDFRYKFFRASHTVTKAVIDKKKIYIPSDKLKTDSSNRTYPLIPYVEERIKAKIAENKELRALCGSSYSKEWLGYLCVHPLGEIIDPDYITNRHRDLLRKAGLPHVRFHDLRHSCVGLMMANEVPMERIRDWVGHSDIRTTVNTYGHLEYQSKKKTAKIIQKSLPLKMAGAANL</sequence>
<evidence type="ECO:0000259" key="5">
    <source>
        <dbReference type="PROSITE" id="PS51898"/>
    </source>
</evidence>
<dbReference type="Gene3D" id="1.10.443.10">
    <property type="entry name" value="Intergrase catalytic core"/>
    <property type="match status" value="1"/>
</dbReference>
<dbReference type="Proteomes" id="UP000018934">
    <property type="component" value="Chromosome"/>
</dbReference>
<dbReference type="InterPro" id="IPR011010">
    <property type="entry name" value="DNA_brk_join_enz"/>
</dbReference>
<dbReference type="InterPro" id="IPR002104">
    <property type="entry name" value="Integrase_catalytic"/>
</dbReference>
<keyword evidence="2" id="KW-0238">DNA-binding</keyword>
<feature type="region of interest" description="Disordered" evidence="4">
    <location>
        <begin position="89"/>
        <end position="108"/>
    </location>
</feature>
<proteinExistence type="inferred from homology"/>
<keyword evidence="7" id="KW-1185">Reference proteome</keyword>
<dbReference type="SUPFAM" id="SSF56349">
    <property type="entry name" value="DNA breaking-rejoining enzymes"/>
    <property type="match status" value="1"/>
</dbReference>
<reference evidence="6 7" key="1">
    <citation type="journal article" date="2013" name="Stand. Genomic Sci.">
        <title>Complete genome sequence of Dehalobacter restrictus PER-K23(T.).</title>
        <authorList>
            <person name="Kruse T."/>
            <person name="Maillard J."/>
            <person name="Goodwin L."/>
            <person name="Woyke T."/>
            <person name="Teshima H."/>
            <person name="Bruce D."/>
            <person name="Detter C."/>
            <person name="Tapia R."/>
            <person name="Han C."/>
            <person name="Huntemann M."/>
            <person name="Wei C.L."/>
            <person name="Han J."/>
            <person name="Chen A."/>
            <person name="Kyrpides N."/>
            <person name="Szeto E."/>
            <person name="Markowitz V."/>
            <person name="Ivanova N."/>
            <person name="Pagani I."/>
            <person name="Pati A."/>
            <person name="Pitluck S."/>
            <person name="Nolan M."/>
            <person name="Holliger C."/>
            <person name="Smidt H."/>
        </authorList>
    </citation>
    <scope>NUCLEOTIDE SEQUENCE [LARGE SCALE GENOMIC DNA]</scope>
    <source>
        <strain evidence="7">DSM 9455</strain>
    </source>
</reference>
<dbReference type="EMBL" id="CP007033">
    <property type="protein sequence ID" value="AHF08723.1"/>
    <property type="molecule type" value="Genomic_DNA"/>
</dbReference>
<name>A0ABN4BME2_DEHRP</name>
<dbReference type="Pfam" id="PF00589">
    <property type="entry name" value="Phage_integrase"/>
    <property type="match status" value="1"/>
</dbReference>
<dbReference type="RefSeq" id="WP_025204857.1">
    <property type="nucleotide sequence ID" value="NZ_CP007033.1"/>
</dbReference>
<dbReference type="PROSITE" id="PS51898">
    <property type="entry name" value="TYR_RECOMBINASE"/>
    <property type="match status" value="1"/>
</dbReference>
<accession>A0ABN4BME2</accession>
<evidence type="ECO:0000256" key="2">
    <source>
        <dbReference type="ARBA" id="ARBA00023125"/>
    </source>
</evidence>